<proteinExistence type="predicted"/>
<reference evidence="2 3" key="1">
    <citation type="submission" date="2016-05" db="EMBL/GenBank/DDBJ databases">
        <title>Genome sequencing of Acetobacter pasteurianus strain SRCM100623.</title>
        <authorList>
            <person name="Song Y.R."/>
        </authorList>
    </citation>
    <scope>NUCLEOTIDE SEQUENCE [LARGE SCALE GENOMIC DNA]</scope>
    <source>
        <strain evidence="2 3">SRCM100623</strain>
    </source>
</reference>
<comment type="caution">
    <text evidence="2">The sequence shown here is derived from an EMBL/GenBank/DDBJ whole genome shotgun (WGS) entry which is preliminary data.</text>
</comment>
<evidence type="ECO:0000259" key="1">
    <source>
        <dbReference type="PROSITE" id="PS50943"/>
    </source>
</evidence>
<dbReference type="AlphaFoldDB" id="A0A1A0DLG2"/>
<accession>A0A1A0DLG2</accession>
<dbReference type="Proteomes" id="UP000093796">
    <property type="component" value="Unassembled WGS sequence"/>
</dbReference>
<dbReference type="PROSITE" id="PS50943">
    <property type="entry name" value="HTH_CROC1"/>
    <property type="match status" value="1"/>
</dbReference>
<name>A0A1A0DLG2_ACEPA</name>
<gene>
    <name evidence="2" type="ORF">SRCM100623_00310</name>
</gene>
<dbReference type="InterPro" id="IPR001387">
    <property type="entry name" value="Cro/C1-type_HTH"/>
</dbReference>
<dbReference type="Gene3D" id="1.10.260.40">
    <property type="entry name" value="lambda repressor-like DNA-binding domains"/>
    <property type="match status" value="1"/>
</dbReference>
<organism evidence="2 3">
    <name type="scientific">Acetobacter pasteurianus</name>
    <name type="common">Acetobacter turbidans</name>
    <dbReference type="NCBI Taxonomy" id="438"/>
    <lineage>
        <taxon>Bacteria</taxon>
        <taxon>Pseudomonadati</taxon>
        <taxon>Pseudomonadota</taxon>
        <taxon>Alphaproteobacteria</taxon>
        <taxon>Acetobacterales</taxon>
        <taxon>Acetobacteraceae</taxon>
        <taxon>Acetobacter</taxon>
    </lineage>
</organism>
<evidence type="ECO:0000313" key="3">
    <source>
        <dbReference type="Proteomes" id="UP000093796"/>
    </source>
</evidence>
<sequence length="86" mass="9447">MDITPPQLRAARALVDWSREELAKRADTTARTIARIEAGETVPRQSTLEAIRSALEAAGVEFIPENSGGAGVRLRKEKGRDYKNVI</sequence>
<dbReference type="PATRIC" id="fig|438.15.peg.344"/>
<feature type="domain" description="HTH cro/C1-type" evidence="1">
    <location>
        <begin position="8"/>
        <end position="62"/>
    </location>
</feature>
<dbReference type="InterPro" id="IPR010982">
    <property type="entry name" value="Lambda_DNA-bd_dom_sf"/>
</dbReference>
<dbReference type="RefSeq" id="WP_081273868.1">
    <property type="nucleotide sequence ID" value="NZ_LYUD01000024.1"/>
</dbReference>
<dbReference type="Pfam" id="PF01381">
    <property type="entry name" value="HTH_3"/>
    <property type="match status" value="1"/>
</dbReference>
<dbReference type="CDD" id="cd00093">
    <property type="entry name" value="HTH_XRE"/>
    <property type="match status" value="1"/>
</dbReference>
<dbReference type="OrthoDB" id="3782725at2"/>
<dbReference type="EMBL" id="LYUD01000024">
    <property type="protein sequence ID" value="OAZ75919.1"/>
    <property type="molecule type" value="Genomic_DNA"/>
</dbReference>
<dbReference type="SMART" id="SM00530">
    <property type="entry name" value="HTH_XRE"/>
    <property type="match status" value="1"/>
</dbReference>
<evidence type="ECO:0000313" key="2">
    <source>
        <dbReference type="EMBL" id="OAZ75919.1"/>
    </source>
</evidence>
<dbReference type="SUPFAM" id="SSF47413">
    <property type="entry name" value="lambda repressor-like DNA-binding domains"/>
    <property type="match status" value="1"/>
</dbReference>
<protein>
    <recommendedName>
        <fullName evidence="1">HTH cro/C1-type domain-containing protein</fullName>
    </recommendedName>
</protein>
<dbReference type="GO" id="GO:0003677">
    <property type="term" value="F:DNA binding"/>
    <property type="evidence" value="ECO:0007669"/>
    <property type="project" value="InterPro"/>
</dbReference>